<evidence type="ECO:0000313" key="4">
    <source>
        <dbReference type="Proteomes" id="UP000180246"/>
    </source>
</evidence>
<dbReference type="InterPro" id="IPR013424">
    <property type="entry name" value="Ice-binding_C"/>
</dbReference>
<protein>
    <submittedName>
        <fullName evidence="3">PEP-CTERM-sorting domain protein</fullName>
    </submittedName>
</protein>
<name>A0A1S2ND46_9BURK</name>
<keyword evidence="2" id="KW-0732">Signal</keyword>
<dbReference type="EMBL" id="JRYB01000001">
    <property type="protein sequence ID" value="OIJ42997.1"/>
    <property type="molecule type" value="Genomic_DNA"/>
</dbReference>
<dbReference type="NCBIfam" id="TIGR02595">
    <property type="entry name" value="PEP_CTERM"/>
    <property type="match status" value="1"/>
</dbReference>
<sequence length="190" mass="19753">MSMNKFVAASAIALGALAFSHSASAVVLTGSSGANFVTDYSEPGVVSFDLDLRDFSTTTLNFVLEEADLAGPLSFSAIVRNLVGLSMYQFNFGLQGIGYASAGSVSSFSGATASYSSNNAVIKFANGETADVLFGNPTLLDGRSDWLLDTSGLSAGDTFSIVAQVPEPSTVAMVLPLMAGLLLARRRKRD</sequence>
<comment type="caution">
    <text evidence="3">The sequence shown here is derived from an EMBL/GenBank/DDBJ whole genome shotgun (WGS) entry which is preliminary data.</text>
</comment>
<organism evidence="3 4">
    <name type="scientific">Massilia timonae</name>
    <dbReference type="NCBI Taxonomy" id="47229"/>
    <lineage>
        <taxon>Bacteria</taxon>
        <taxon>Pseudomonadati</taxon>
        <taxon>Pseudomonadota</taxon>
        <taxon>Betaproteobacteria</taxon>
        <taxon>Burkholderiales</taxon>
        <taxon>Oxalobacteraceae</taxon>
        <taxon>Telluria group</taxon>
        <taxon>Massilia</taxon>
    </lineage>
</organism>
<dbReference type="AlphaFoldDB" id="A0A1S2ND46"/>
<accession>A0A1S2ND46</accession>
<evidence type="ECO:0000256" key="1">
    <source>
        <dbReference type="SAM" id="Phobius"/>
    </source>
</evidence>
<proteinExistence type="predicted"/>
<feature type="signal peptide" evidence="2">
    <location>
        <begin position="1"/>
        <end position="25"/>
    </location>
</feature>
<keyword evidence="1" id="KW-1133">Transmembrane helix</keyword>
<feature type="chain" id="PRO_5010233410" evidence="2">
    <location>
        <begin position="26"/>
        <end position="190"/>
    </location>
</feature>
<dbReference type="RefSeq" id="WP_071360363.1">
    <property type="nucleotide sequence ID" value="NZ_JRYB01000001.1"/>
</dbReference>
<evidence type="ECO:0000256" key="2">
    <source>
        <dbReference type="SAM" id="SignalP"/>
    </source>
</evidence>
<dbReference type="Proteomes" id="UP000180246">
    <property type="component" value="Unassembled WGS sequence"/>
</dbReference>
<reference evidence="3 4" key="1">
    <citation type="submission" date="2014-10" db="EMBL/GenBank/DDBJ databases">
        <authorList>
            <person name="Seo M.-J."/>
            <person name="Seok Y.J."/>
            <person name="Cha I.-T."/>
        </authorList>
    </citation>
    <scope>NUCLEOTIDE SEQUENCE [LARGE SCALE GENOMIC DNA]</scope>
    <source>
        <strain evidence="3 4">NEU</strain>
    </source>
</reference>
<keyword evidence="1" id="KW-0812">Transmembrane</keyword>
<feature type="transmembrane region" description="Helical" evidence="1">
    <location>
        <begin position="168"/>
        <end position="184"/>
    </location>
</feature>
<gene>
    <name evidence="3" type="ORF">LO55_565</name>
</gene>
<keyword evidence="1" id="KW-0472">Membrane</keyword>
<evidence type="ECO:0000313" key="3">
    <source>
        <dbReference type="EMBL" id="OIJ42997.1"/>
    </source>
</evidence>